<dbReference type="EMBL" id="VSWC01000066">
    <property type="protein sequence ID" value="KAA1097977.1"/>
    <property type="molecule type" value="Genomic_DNA"/>
</dbReference>
<name>A0A5B0P8S5_PUCGR</name>
<organism evidence="1 2">
    <name type="scientific">Puccinia graminis f. sp. tritici</name>
    <dbReference type="NCBI Taxonomy" id="56615"/>
    <lineage>
        <taxon>Eukaryota</taxon>
        <taxon>Fungi</taxon>
        <taxon>Dikarya</taxon>
        <taxon>Basidiomycota</taxon>
        <taxon>Pucciniomycotina</taxon>
        <taxon>Pucciniomycetes</taxon>
        <taxon>Pucciniales</taxon>
        <taxon>Pucciniaceae</taxon>
        <taxon>Puccinia</taxon>
    </lineage>
</organism>
<protein>
    <submittedName>
        <fullName evidence="1">Uncharacterized protein</fullName>
    </submittedName>
</protein>
<dbReference type="AlphaFoldDB" id="A0A5B0P8S5"/>
<sequence>MAFVFRFTLDGKRLCRLISNRCGQPRAPIRTASSLMSRWLESALGLVATITGGFPMPHMSNSAGQGFSFITNRLSGSNTNCSVTCPYLPINPQAPLPQCLSSAGRLFSPISQLNPGG</sequence>
<proteinExistence type="predicted"/>
<dbReference type="Proteomes" id="UP000324748">
    <property type="component" value="Unassembled WGS sequence"/>
</dbReference>
<keyword evidence="2" id="KW-1185">Reference proteome</keyword>
<reference evidence="1 2" key="1">
    <citation type="submission" date="2019-05" db="EMBL/GenBank/DDBJ databases">
        <title>Emergence of the Ug99 lineage of the wheat stem rust pathogen through somatic hybridization.</title>
        <authorList>
            <person name="Li F."/>
            <person name="Upadhyaya N.M."/>
            <person name="Sperschneider J."/>
            <person name="Matny O."/>
            <person name="Nguyen-Phuc H."/>
            <person name="Mago R."/>
            <person name="Raley C."/>
            <person name="Miller M.E."/>
            <person name="Silverstein K.A.T."/>
            <person name="Henningsen E."/>
            <person name="Hirsch C.D."/>
            <person name="Visser B."/>
            <person name="Pretorius Z.A."/>
            <person name="Steffenson B.J."/>
            <person name="Schwessinger B."/>
            <person name="Dodds P.N."/>
            <person name="Figueroa M."/>
        </authorList>
    </citation>
    <scope>NUCLEOTIDE SEQUENCE [LARGE SCALE GENOMIC DNA]</scope>
    <source>
        <strain evidence="1">21-0</strain>
    </source>
</reference>
<gene>
    <name evidence="1" type="ORF">PGT21_025927</name>
</gene>
<comment type="caution">
    <text evidence="1">The sequence shown here is derived from an EMBL/GenBank/DDBJ whole genome shotgun (WGS) entry which is preliminary data.</text>
</comment>
<evidence type="ECO:0000313" key="2">
    <source>
        <dbReference type="Proteomes" id="UP000324748"/>
    </source>
</evidence>
<evidence type="ECO:0000313" key="1">
    <source>
        <dbReference type="EMBL" id="KAA1097977.1"/>
    </source>
</evidence>
<accession>A0A5B0P8S5</accession>